<evidence type="ECO:0000256" key="9">
    <source>
        <dbReference type="RuleBase" id="RU365078"/>
    </source>
</evidence>
<dbReference type="RefSeq" id="XP_004180488.1">
    <property type="nucleotide sequence ID" value="XM_004180440.1"/>
</dbReference>
<dbReference type="GO" id="GO:1903475">
    <property type="term" value="P:mitotic actomyosin contractile ring assembly"/>
    <property type="evidence" value="ECO:0007669"/>
    <property type="project" value="EnsemblFungi"/>
</dbReference>
<dbReference type="PROSITE" id="PS00231">
    <property type="entry name" value="F_ACTIN_CAPPING_BETA"/>
    <property type="match status" value="1"/>
</dbReference>
<dbReference type="GO" id="GO:1902404">
    <property type="term" value="P:mitotic actomyosin contractile ring contraction"/>
    <property type="evidence" value="ECO:0007669"/>
    <property type="project" value="EnsemblFungi"/>
</dbReference>
<keyword evidence="11" id="KW-1185">Reference proteome</keyword>
<dbReference type="GO" id="GO:0000142">
    <property type="term" value="C:cellular bud neck contractile ring"/>
    <property type="evidence" value="ECO:0007669"/>
    <property type="project" value="EnsemblFungi"/>
</dbReference>
<dbReference type="GO" id="GO:0043332">
    <property type="term" value="C:mating projection tip"/>
    <property type="evidence" value="ECO:0007669"/>
    <property type="project" value="EnsemblFungi"/>
</dbReference>
<dbReference type="InterPro" id="IPR042276">
    <property type="entry name" value="CapZ_alpha/beta_2"/>
</dbReference>
<dbReference type="GeneID" id="14496005"/>
<dbReference type="Gene3D" id="1.20.58.570">
    <property type="match status" value="1"/>
</dbReference>
<evidence type="ECO:0000256" key="2">
    <source>
        <dbReference type="ARBA" id="ARBA00006039"/>
    </source>
</evidence>
<dbReference type="GO" id="GO:0030479">
    <property type="term" value="C:actin cortical patch"/>
    <property type="evidence" value="ECO:0007669"/>
    <property type="project" value="EnsemblFungi"/>
</dbReference>
<organism evidence="10 11">
    <name type="scientific">Henningerozyma blattae (strain ATCC 34711 / CBS 6284 / DSM 70876 / NBRC 10599 / NRRL Y-10934 / UCD 77-7)</name>
    <name type="common">Yeast</name>
    <name type="synonym">Tetrapisispora blattae</name>
    <dbReference type="NCBI Taxonomy" id="1071380"/>
    <lineage>
        <taxon>Eukaryota</taxon>
        <taxon>Fungi</taxon>
        <taxon>Dikarya</taxon>
        <taxon>Ascomycota</taxon>
        <taxon>Saccharomycotina</taxon>
        <taxon>Saccharomycetes</taxon>
        <taxon>Saccharomycetales</taxon>
        <taxon>Saccharomycetaceae</taxon>
        <taxon>Henningerozyma</taxon>
    </lineage>
</organism>
<keyword evidence="4 9" id="KW-0117">Actin capping</keyword>
<evidence type="ECO:0000256" key="6">
    <source>
        <dbReference type="ARBA" id="ARBA00023203"/>
    </source>
</evidence>
<comment type="similarity">
    <text evidence="2 9">Belongs to the F-actin-capping protein beta subunit family.</text>
</comment>
<evidence type="ECO:0000256" key="8">
    <source>
        <dbReference type="ARBA" id="ARBA00025389"/>
    </source>
</evidence>
<dbReference type="GO" id="GO:0051016">
    <property type="term" value="P:barbed-end actin filament capping"/>
    <property type="evidence" value="ECO:0007669"/>
    <property type="project" value="UniProtKB-UniRule"/>
</dbReference>
<evidence type="ECO:0000256" key="3">
    <source>
        <dbReference type="ARBA" id="ARBA00021859"/>
    </source>
</evidence>
<comment type="function">
    <text evidence="8 9">F-actin-capping proteins bind in a Ca(2+)-independent manner to the fast growing ends of actin filaments (barbed end) thereby blocking the exchange of subunits at these ends. Unlike other capping proteins (such as gelsolin and severin), these proteins do not sever actin filaments.</text>
</comment>
<keyword evidence="5 9" id="KW-0963">Cytoplasm</keyword>
<dbReference type="AlphaFoldDB" id="I2H3L7"/>
<dbReference type="InParanoid" id="I2H3L7"/>
<dbReference type="InterPro" id="IPR037282">
    <property type="entry name" value="CapZ_alpha/beta"/>
</dbReference>
<dbReference type="PANTHER" id="PTHR10619">
    <property type="entry name" value="F-ACTIN-CAPPING PROTEIN SUBUNIT BETA"/>
    <property type="match status" value="1"/>
</dbReference>
<evidence type="ECO:0000256" key="5">
    <source>
        <dbReference type="ARBA" id="ARBA00022490"/>
    </source>
</evidence>
<dbReference type="GO" id="GO:0000131">
    <property type="term" value="C:incipient cellular bud site"/>
    <property type="evidence" value="ECO:0007669"/>
    <property type="project" value="EnsemblFungi"/>
</dbReference>
<dbReference type="GO" id="GO:0008290">
    <property type="term" value="C:F-actin capping protein complex"/>
    <property type="evidence" value="ECO:0007669"/>
    <property type="project" value="UniProtKB-UniRule"/>
</dbReference>
<reference evidence="10 11" key="1">
    <citation type="journal article" date="2011" name="Proc. Natl. Acad. Sci. U.S.A.">
        <title>Evolutionary erosion of yeast sex chromosomes by mating-type switching accidents.</title>
        <authorList>
            <person name="Gordon J.L."/>
            <person name="Armisen D."/>
            <person name="Proux-Wera E."/>
            <person name="Oheigeartaigh S.S."/>
            <person name="Byrne K.P."/>
            <person name="Wolfe K.H."/>
        </authorList>
    </citation>
    <scope>NUCLEOTIDE SEQUENCE [LARGE SCALE GENOMIC DNA]</scope>
    <source>
        <strain evidence="11">ATCC 34711 / CBS 6284 / DSM 70876 / NBRC 10599 / NRRL Y-10934 / UCD 77-7</strain>
    </source>
</reference>
<dbReference type="PRINTS" id="PR00192">
    <property type="entry name" value="FACTINCAPB"/>
</dbReference>
<dbReference type="FunFam" id="1.20.58.570:FF:000001">
    <property type="entry name" value="F-actin-capping protein subunit beta"/>
    <property type="match status" value="1"/>
</dbReference>
<dbReference type="PANTHER" id="PTHR10619:SF0">
    <property type="entry name" value="F-ACTIN-CAPPING PROTEIN SUBUNIT BETA ISOFORMS 1 AND 2"/>
    <property type="match status" value="1"/>
</dbReference>
<dbReference type="SUPFAM" id="SSF90096">
    <property type="entry name" value="Subunits of heterodimeric actin filament capping protein Capz"/>
    <property type="match status" value="1"/>
</dbReference>
<comment type="subunit">
    <text evidence="9">Heterodimer of an alpha and a beta subunit.</text>
</comment>
<dbReference type="Pfam" id="PF01115">
    <property type="entry name" value="F_actin_cap_B"/>
    <property type="match status" value="1"/>
</dbReference>
<dbReference type="GO" id="GO:0031097">
    <property type="term" value="C:medial cortex"/>
    <property type="evidence" value="ECO:0007669"/>
    <property type="project" value="EnsemblFungi"/>
</dbReference>
<protein>
    <recommendedName>
        <fullName evidence="3 9">F-actin-capping protein subunit beta</fullName>
    </recommendedName>
</protein>
<sequence>MSEIKLDAALDLLGRLNANELSRNLNNLISLEPSIAEDLLSSIDLPLKVQQDNNREYLCCDYNRDIDSYRSPWSNEYLPKLSAEEVAESPFPSDKLREFEIIFNDSIDIYKDLYYEGGISSAYFWDNEDGDYEDKGELSGVVLFKKKQDSENCWDSIHVVEVLKDGQEYSYRVTTTIILNLQNNNAEITKAMNLSGNLTKQHEKSVKFNGDDKLNNFHIVNLGSLIEDIEIKMRTMLEVVYFEKTRDIFHEIKNSIPMGRNNETHKELIDDLQKL</sequence>
<dbReference type="OMA" id="WSNKYYP"/>
<dbReference type="Proteomes" id="UP000002866">
    <property type="component" value="Chromosome 4"/>
</dbReference>
<dbReference type="EMBL" id="HE806319">
    <property type="protein sequence ID" value="CCH60969.1"/>
    <property type="molecule type" value="Genomic_DNA"/>
</dbReference>
<dbReference type="InterPro" id="IPR001698">
    <property type="entry name" value="CAPZB"/>
</dbReference>
<gene>
    <name evidence="10" type="primary">TBLA0D04730</name>
    <name evidence="10" type="ORF">TBLA_0D04730</name>
</gene>
<dbReference type="eggNOG" id="KOG3174">
    <property type="taxonomic scope" value="Eukaryota"/>
</dbReference>
<dbReference type="GO" id="GO:1904600">
    <property type="term" value="P:mating projection actin fusion focus assembly"/>
    <property type="evidence" value="ECO:0007669"/>
    <property type="project" value="EnsemblFungi"/>
</dbReference>
<dbReference type="OrthoDB" id="9979678at2759"/>
<proteinExistence type="inferred from homology"/>
<dbReference type="GO" id="GO:0005934">
    <property type="term" value="C:cellular bud tip"/>
    <property type="evidence" value="ECO:0007669"/>
    <property type="project" value="EnsemblFungi"/>
</dbReference>
<accession>I2H3L7</accession>
<dbReference type="InterPro" id="IPR043175">
    <property type="entry name" value="CAPZB_N"/>
</dbReference>
<evidence type="ECO:0000313" key="11">
    <source>
        <dbReference type="Proteomes" id="UP000002866"/>
    </source>
</evidence>
<dbReference type="GO" id="GO:0005634">
    <property type="term" value="C:nucleus"/>
    <property type="evidence" value="ECO:0007669"/>
    <property type="project" value="EnsemblFungi"/>
</dbReference>
<name>I2H3L7_HENB6</name>
<dbReference type="KEGG" id="tbl:TBLA_0D04730"/>
<dbReference type="GO" id="GO:0030447">
    <property type="term" value="P:filamentous growth"/>
    <property type="evidence" value="ECO:0007669"/>
    <property type="project" value="EnsemblFungi"/>
</dbReference>
<evidence type="ECO:0000256" key="4">
    <source>
        <dbReference type="ARBA" id="ARBA00022467"/>
    </source>
</evidence>
<keyword evidence="6 9" id="KW-0009">Actin-binding</keyword>
<dbReference type="GO" id="GO:0099079">
    <property type="term" value="C:actin body"/>
    <property type="evidence" value="ECO:0007669"/>
    <property type="project" value="EnsemblFungi"/>
</dbReference>
<keyword evidence="7 9" id="KW-0206">Cytoskeleton</keyword>
<evidence type="ECO:0000256" key="1">
    <source>
        <dbReference type="ARBA" id="ARBA00004245"/>
    </source>
</evidence>
<dbReference type="Gene3D" id="3.90.1150.210">
    <property type="entry name" value="F-actin capping protein, beta subunit"/>
    <property type="match status" value="1"/>
</dbReference>
<dbReference type="FunCoup" id="I2H3L7">
    <property type="interactions" value="946"/>
</dbReference>
<dbReference type="GO" id="GO:0051015">
    <property type="term" value="F:actin filament binding"/>
    <property type="evidence" value="ECO:0007669"/>
    <property type="project" value="EnsemblFungi"/>
</dbReference>
<dbReference type="HOGENOM" id="CLU_045864_1_1_1"/>
<evidence type="ECO:0000256" key="7">
    <source>
        <dbReference type="ARBA" id="ARBA00023212"/>
    </source>
</evidence>
<dbReference type="GO" id="GO:0044396">
    <property type="term" value="P:actin cortical patch organization"/>
    <property type="evidence" value="ECO:0007669"/>
    <property type="project" value="EnsemblFungi"/>
</dbReference>
<evidence type="ECO:0000313" key="10">
    <source>
        <dbReference type="EMBL" id="CCH60969.1"/>
    </source>
</evidence>
<dbReference type="STRING" id="1071380.I2H3L7"/>
<dbReference type="InterPro" id="IPR019771">
    <property type="entry name" value="F-actin_capping_bsu_CS"/>
</dbReference>
<comment type="subcellular location">
    <subcellularLocation>
        <location evidence="1 9">Cytoplasm</location>
        <location evidence="1 9">Cytoskeleton</location>
    </subcellularLocation>
</comment>